<dbReference type="SUPFAM" id="SSF46689">
    <property type="entry name" value="Homeodomain-like"/>
    <property type="match status" value="1"/>
</dbReference>
<keyword evidence="2" id="KW-1185">Reference proteome</keyword>
<organism evidence="1 2">
    <name type="scientific">Zooshikella ganghwensis</name>
    <dbReference type="NCBI Taxonomy" id="202772"/>
    <lineage>
        <taxon>Bacteria</taxon>
        <taxon>Pseudomonadati</taxon>
        <taxon>Pseudomonadota</taxon>
        <taxon>Gammaproteobacteria</taxon>
        <taxon>Oceanospirillales</taxon>
        <taxon>Zooshikellaceae</taxon>
        <taxon>Zooshikella</taxon>
    </lineage>
</organism>
<dbReference type="InterPro" id="IPR009057">
    <property type="entry name" value="Homeodomain-like_sf"/>
</dbReference>
<proteinExistence type="predicted"/>
<protein>
    <recommendedName>
        <fullName evidence="3">Mor transcription activator domain-containing protein</fullName>
    </recommendedName>
</protein>
<evidence type="ECO:0008006" key="3">
    <source>
        <dbReference type="Google" id="ProtNLM"/>
    </source>
</evidence>
<reference evidence="1 2" key="1">
    <citation type="submission" date="2017-04" db="EMBL/GenBank/DDBJ databases">
        <title>Draft genome sequence of Zooshikella ganghwensis VG4 isolated from Red Sea sediments.</title>
        <authorList>
            <person name="Rehman Z."/>
            <person name="Alam I."/>
            <person name="Kamau A."/>
            <person name="Bajic V."/>
            <person name="Leiknes T."/>
        </authorList>
    </citation>
    <scope>NUCLEOTIDE SEQUENCE [LARGE SCALE GENOMIC DNA]</scope>
    <source>
        <strain evidence="1 2">VG4</strain>
    </source>
</reference>
<gene>
    <name evidence="1" type="ORF">B9G39_08140</name>
</gene>
<comment type="caution">
    <text evidence="1">The sequence shown here is derived from an EMBL/GenBank/DDBJ whole genome shotgun (WGS) entry which is preliminary data.</text>
</comment>
<accession>A0A4V1INE1</accession>
<evidence type="ECO:0000313" key="1">
    <source>
        <dbReference type="EMBL" id="RDH43411.1"/>
    </source>
</evidence>
<dbReference type="RefSeq" id="WP_094786745.1">
    <property type="nucleotide sequence ID" value="NZ_NDXW01000001.1"/>
</dbReference>
<dbReference type="AlphaFoldDB" id="A0A4V1INE1"/>
<sequence>MSVLHELAEVIGHDAAIKLGQHLGGARLYIPHQMTDSHALVALLGLDLAQKLSNYYQGEHIELPSKQLFKQIRNEMMRRDYESLKSGGGCSRADWLAIKYGVCRRQALNILREDEVGLEKEPVQNALEL</sequence>
<dbReference type="EMBL" id="NDXW01000001">
    <property type="protein sequence ID" value="RDH43411.1"/>
    <property type="molecule type" value="Genomic_DNA"/>
</dbReference>
<name>A0A4V1INE1_9GAMM</name>
<dbReference type="Proteomes" id="UP000257039">
    <property type="component" value="Unassembled WGS sequence"/>
</dbReference>
<evidence type="ECO:0000313" key="2">
    <source>
        <dbReference type="Proteomes" id="UP000257039"/>
    </source>
</evidence>